<sequence length="58" mass="6473">MRKIIVSATVALIAAVSFAAPSQAGYYSYGYKPHCFIKKVKAYDYYGNVIFKTVKVCK</sequence>
<dbReference type="AlphaFoldDB" id="A0A4R2D1S8"/>
<evidence type="ECO:0000313" key="3">
    <source>
        <dbReference type="EMBL" id="TCN46421.1"/>
    </source>
</evidence>
<proteinExistence type="predicted"/>
<dbReference type="EMBL" id="SLVX01000004">
    <property type="protein sequence ID" value="TCN46421.1"/>
    <property type="molecule type" value="Genomic_DNA"/>
</dbReference>
<protein>
    <submittedName>
        <fullName evidence="2">Uncharacterized protein</fullName>
    </submittedName>
</protein>
<comment type="caution">
    <text evidence="2">The sequence shown here is derived from an EMBL/GenBank/DDBJ whole genome shotgun (WGS) entry which is preliminary data.</text>
</comment>
<gene>
    <name evidence="3" type="ORF">EV665_10494</name>
    <name evidence="2" type="ORF">EV665_10770</name>
</gene>
<dbReference type="EMBL" id="SLVX01000007">
    <property type="protein sequence ID" value="TCN45239.1"/>
    <property type="molecule type" value="Genomic_DNA"/>
</dbReference>
<reference evidence="2 4" key="1">
    <citation type="submission" date="2019-03" db="EMBL/GenBank/DDBJ databases">
        <title>Genomic Encyclopedia of Type Strains, Phase IV (KMG-IV): sequencing the most valuable type-strain genomes for metagenomic binning, comparative biology and taxonomic classification.</title>
        <authorList>
            <person name="Goeker M."/>
        </authorList>
    </citation>
    <scope>NUCLEOTIDE SEQUENCE [LARGE SCALE GENOMIC DNA]</scope>
    <source>
        <strain evidence="2 4">DSM 18401</strain>
    </source>
</reference>
<evidence type="ECO:0000313" key="2">
    <source>
        <dbReference type="EMBL" id="TCN45239.1"/>
    </source>
</evidence>
<evidence type="ECO:0000256" key="1">
    <source>
        <dbReference type="SAM" id="SignalP"/>
    </source>
</evidence>
<keyword evidence="4" id="KW-1185">Reference proteome</keyword>
<accession>A0A4R2D1S8</accession>
<keyword evidence="1" id="KW-0732">Signal</keyword>
<name>A0A4R2D1S8_SHIGR</name>
<feature type="chain" id="PRO_5044608378" evidence="1">
    <location>
        <begin position="20"/>
        <end position="58"/>
    </location>
</feature>
<feature type="signal peptide" evidence="1">
    <location>
        <begin position="1"/>
        <end position="19"/>
    </location>
</feature>
<dbReference type="Proteomes" id="UP000295351">
    <property type="component" value="Unassembled WGS sequence"/>
</dbReference>
<evidence type="ECO:0000313" key="4">
    <source>
        <dbReference type="Proteomes" id="UP000295351"/>
    </source>
</evidence>
<organism evidence="2 4">
    <name type="scientific">Shinella granuli</name>
    <dbReference type="NCBI Taxonomy" id="323621"/>
    <lineage>
        <taxon>Bacteria</taxon>
        <taxon>Pseudomonadati</taxon>
        <taxon>Pseudomonadota</taxon>
        <taxon>Alphaproteobacteria</taxon>
        <taxon>Hyphomicrobiales</taxon>
        <taxon>Rhizobiaceae</taxon>
        <taxon>Shinella</taxon>
    </lineage>
</organism>
<dbReference type="RefSeq" id="WP_162853017.1">
    <property type="nucleotide sequence ID" value="NZ_BAABEI010000012.1"/>
</dbReference>